<dbReference type="VEuPathDB" id="MicrosporidiaDB:G9O61_00g001240"/>
<dbReference type="OrthoDB" id="6275295at2759"/>
<dbReference type="Proteomes" id="UP000034350">
    <property type="component" value="Unassembled WGS sequence"/>
</dbReference>
<dbReference type="GO" id="GO:0003676">
    <property type="term" value="F:nucleic acid binding"/>
    <property type="evidence" value="ECO:0007669"/>
    <property type="project" value="InterPro"/>
</dbReference>
<keyword evidence="2" id="KW-1185">Reference proteome</keyword>
<evidence type="ECO:0008006" key="3">
    <source>
        <dbReference type="Google" id="ProtNLM"/>
    </source>
</evidence>
<evidence type="ECO:0000313" key="2">
    <source>
        <dbReference type="Proteomes" id="UP000034350"/>
    </source>
</evidence>
<protein>
    <recommendedName>
        <fullName evidence="3">RRM domain-containing protein</fullName>
    </recommendedName>
</protein>
<proteinExistence type="predicted"/>
<dbReference type="InterPro" id="IPR035979">
    <property type="entry name" value="RBD_domain_sf"/>
</dbReference>
<name>A0A0F9WLV3_9MICR</name>
<gene>
    <name evidence="1" type="ORF">AAJ76_1260003553</name>
</gene>
<dbReference type="GeneID" id="36318811"/>
<evidence type="ECO:0000313" key="1">
    <source>
        <dbReference type="EMBL" id="KKO74063.1"/>
    </source>
</evidence>
<comment type="caution">
    <text evidence="1">The sequence shown here is derived from an EMBL/GenBank/DDBJ whole genome shotgun (WGS) entry which is preliminary data.</text>
</comment>
<reference evidence="1 2" key="1">
    <citation type="journal article" date="2015" name="Environ. Microbiol.">
        <title>Genome analyses suggest the presence of polyploidy and recent human-driven expansions in eight global populations of the honeybee pathogen Nosema ceranae.</title>
        <authorList>
            <person name="Pelin A."/>
            <person name="Selman M."/>
            <person name="Aris-Brosou S."/>
            <person name="Farinelli L."/>
            <person name="Corradi N."/>
        </authorList>
    </citation>
    <scope>NUCLEOTIDE SEQUENCE [LARGE SCALE GENOMIC DNA]</scope>
    <source>
        <strain evidence="1 2">PA08 1199</strain>
    </source>
</reference>
<dbReference type="VEuPathDB" id="MicrosporidiaDB:G9O61_00g001470"/>
<accession>A0A0F9WLV3</accession>
<dbReference type="VEuPathDB" id="MicrosporidiaDB:AAJ76_1260003553"/>
<organism evidence="1 2">
    <name type="scientific">Vairimorpha ceranae</name>
    <dbReference type="NCBI Taxonomy" id="40302"/>
    <lineage>
        <taxon>Eukaryota</taxon>
        <taxon>Fungi</taxon>
        <taxon>Fungi incertae sedis</taxon>
        <taxon>Microsporidia</taxon>
        <taxon>Nosematidae</taxon>
        <taxon>Vairimorpha</taxon>
    </lineage>
</organism>
<dbReference type="RefSeq" id="XP_024329805.1">
    <property type="nucleotide sequence ID" value="XM_024473912.1"/>
</dbReference>
<dbReference type="VEuPathDB" id="MicrosporidiaDB:G9O61_00g011090"/>
<dbReference type="VEuPathDB" id="MicrosporidiaDB:NCER_101405"/>
<dbReference type="AlphaFoldDB" id="A0A0F9WLV3"/>
<dbReference type="CDD" id="cd00590">
    <property type="entry name" value="RRM_SF"/>
    <property type="match status" value="1"/>
</dbReference>
<dbReference type="SUPFAM" id="SSF54928">
    <property type="entry name" value="RNA-binding domain, RBD"/>
    <property type="match status" value="1"/>
</dbReference>
<sequence>MKKNEYKKQNKFNNLIFVKDIPEKYDYITVYNFLNKFGKIQEIKPIFSPNQLFMKFIFILFKEERSKYYLQEYYSTKSSIIRFNKRIEDKLEEEEHQYTKQKCIELQEKIKNYSNLNSVKNKSQNLYFTNKKEWIESVTDIQNIIKKY</sequence>
<dbReference type="EMBL" id="JPQZ01000126">
    <property type="protein sequence ID" value="KKO74063.1"/>
    <property type="molecule type" value="Genomic_DNA"/>
</dbReference>